<keyword evidence="4" id="KW-1185">Reference proteome</keyword>
<evidence type="ECO:0000313" key="3">
    <source>
        <dbReference type="EMBL" id="PPK36118.1"/>
    </source>
</evidence>
<name>A0A2S6FFB0_9PSED</name>
<keyword evidence="2" id="KW-1133">Transmembrane helix</keyword>
<accession>A0A2S6FFB0</accession>
<dbReference type="Proteomes" id="UP000238541">
    <property type="component" value="Unassembled WGS sequence"/>
</dbReference>
<feature type="compositionally biased region" description="Acidic residues" evidence="1">
    <location>
        <begin position="242"/>
        <end position="251"/>
    </location>
</feature>
<dbReference type="EMBL" id="NIRS01000007">
    <property type="protein sequence ID" value="PPK36118.1"/>
    <property type="molecule type" value="Genomic_DNA"/>
</dbReference>
<comment type="caution">
    <text evidence="3">The sequence shown here is derived from an EMBL/GenBank/DDBJ whole genome shotgun (WGS) entry which is preliminary data.</text>
</comment>
<evidence type="ECO:0000256" key="1">
    <source>
        <dbReference type="SAM" id="MobiDB-lite"/>
    </source>
</evidence>
<dbReference type="AlphaFoldDB" id="A0A2S6FFB0"/>
<proteinExistence type="predicted"/>
<keyword evidence="2" id="KW-0812">Transmembrane</keyword>
<dbReference type="RefSeq" id="WP_104450955.1">
    <property type="nucleotide sequence ID" value="NZ_JBLZZR010000012.1"/>
</dbReference>
<evidence type="ECO:0000256" key="2">
    <source>
        <dbReference type="SAM" id="Phobius"/>
    </source>
</evidence>
<sequence length="264" mass="27028">MAGKAEIFVAVVNDGVTIGSGATAVADQFLVNGTGMVLLSQSAQTGAVIASVTSVTKLAGPYVPIVNMPANVVAGTITFLKIGIDFRDGRAIKTGDVVSLVGNVAGVIATMAVLLAAPFSVVATLSVVAIGTGIYSIYNSEVLDTIATNAKNFFSDKGLESYLDYVCAPDMQIVHKNTLRDVYGNQMLSCNWISETGELQPSAVPVFDENIGGGGVYAPISPVLPAPPPDVIPVVTIGPLEVDDGSDDSGDEYGCCTGGSDGYV</sequence>
<evidence type="ECO:0000313" key="4">
    <source>
        <dbReference type="Proteomes" id="UP000238541"/>
    </source>
</evidence>
<organism evidence="3 4">
    <name type="scientific">Pseudomonas laurylsulfatiphila</name>
    <dbReference type="NCBI Taxonomy" id="2011015"/>
    <lineage>
        <taxon>Bacteria</taxon>
        <taxon>Pseudomonadati</taxon>
        <taxon>Pseudomonadota</taxon>
        <taxon>Gammaproteobacteria</taxon>
        <taxon>Pseudomonadales</taxon>
        <taxon>Pseudomonadaceae</taxon>
        <taxon>Pseudomonas</taxon>
    </lineage>
</organism>
<reference evidence="4" key="1">
    <citation type="submission" date="2017-06" db="EMBL/GenBank/DDBJ databases">
        <authorList>
            <person name="Furmanczyk E.M."/>
        </authorList>
    </citation>
    <scope>NUCLEOTIDE SEQUENCE [LARGE SCALE GENOMIC DNA]</scope>
    <source>
        <strain evidence="4">AP3_16</strain>
    </source>
</reference>
<keyword evidence="2" id="KW-0472">Membrane</keyword>
<gene>
    <name evidence="3" type="ORF">CD175_25400</name>
</gene>
<protein>
    <submittedName>
        <fullName evidence="3">Uncharacterized protein</fullName>
    </submittedName>
</protein>
<feature type="transmembrane region" description="Helical" evidence="2">
    <location>
        <begin position="121"/>
        <end position="138"/>
    </location>
</feature>
<feature type="transmembrane region" description="Helical" evidence="2">
    <location>
        <begin position="97"/>
        <end position="115"/>
    </location>
</feature>
<feature type="region of interest" description="Disordered" evidence="1">
    <location>
        <begin position="242"/>
        <end position="264"/>
    </location>
</feature>